<accession>A0AAV7FWM1</accession>
<keyword evidence="2" id="KW-1185">Reference proteome</keyword>
<dbReference type="AlphaFoldDB" id="A0AAV7FWM1"/>
<gene>
    <name evidence="1" type="ORF">IEQ34_023360</name>
</gene>
<proteinExistence type="predicted"/>
<dbReference type="Proteomes" id="UP000775213">
    <property type="component" value="Unassembled WGS sequence"/>
</dbReference>
<name>A0AAV7FWM1_DENCH</name>
<evidence type="ECO:0000313" key="2">
    <source>
        <dbReference type="Proteomes" id="UP000775213"/>
    </source>
</evidence>
<sequence length="152" mass="16795">MEFAKRFLADKGETIASLSLKVIQLAAGRAMGASLFQWTLLRGASYRVSSKRGITKSLVGIGIGYCSIHRVASGLTRLRGGETSRLSRAHFTPFLDEGRNRSRVSETKLNVMVPNVGRFGVKLEGSGKVRVFAIGNPVWRFCVRLMSVLRRH</sequence>
<organism evidence="1 2">
    <name type="scientific">Dendrobium chrysotoxum</name>
    <name type="common">Orchid</name>
    <dbReference type="NCBI Taxonomy" id="161865"/>
    <lineage>
        <taxon>Eukaryota</taxon>
        <taxon>Viridiplantae</taxon>
        <taxon>Streptophyta</taxon>
        <taxon>Embryophyta</taxon>
        <taxon>Tracheophyta</taxon>
        <taxon>Spermatophyta</taxon>
        <taxon>Magnoliopsida</taxon>
        <taxon>Liliopsida</taxon>
        <taxon>Asparagales</taxon>
        <taxon>Orchidaceae</taxon>
        <taxon>Epidendroideae</taxon>
        <taxon>Malaxideae</taxon>
        <taxon>Dendrobiinae</taxon>
        <taxon>Dendrobium</taxon>
    </lineage>
</organism>
<protein>
    <submittedName>
        <fullName evidence="1">Uncharacterized protein</fullName>
    </submittedName>
</protein>
<dbReference type="EMBL" id="JAGFBR010000054">
    <property type="protein sequence ID" value="KAH0447812.1"/>
    <property type="molecule type" value="Genomic_DNA"/>
</dbReference>
<comment type="caution">
    <text evidence="1">The sequence shown here is derived from an EMBL/GenBank/DDBJ whole genome shotgun (WGS) entry which is preliminary data.</text>
</comment>
<reference evidence="1 2" key="1">
    <citation type="journal article" date="2021" name="Hortic Res">
        <title>Chromosome-scale assembly of the Dendrobium chrysotoxum genome enhances the understanding of orchid evolution.</title>
        <authorList>
            <person name="Zhang Y."/>
            <person name="Zhang G.Q."/>
            <person name="Zhang D."/>
            <person name="Liu X.D."/>
            <person name="Xu X.Y."/>
            <person name="Sun W.H."/>
            <person name="Yu X."/>
            <person name="Zhu X."/>
            <person name="Wang Z.W."/>
            <person name="Zhao X."/>
            <person name="Zhong W.Y."/>
            <person name="Chen H."/>
            <person name="Yin W.L."/>
            <person name="Huang T."/>
            <person name="Niu S.C."/>
            <person name="Liu Z.J."/>
        </authorList>
    </citation>
    <scope>NUCLEOTIDE SEQUENCE [LARGE SCALE GENOMIC DNA]</scope>
    <source>
        <strain evidence="1">Lindl</strain>
    </source>
</reference>
<evidence type="ECO:0000313" key="1">
    <source>
        <dbReference type="EMBL" id="KAH0447812.1"/>
    </source>
</evidence>